<dbReference type="InterPro" id="IPR036291">
    <property type="entry name" value="NAD(P)-bd_dom_sf"/>
</dbReference>
<protein>
    <submittedName>
        <fullName evidence="4">NAD(P)-dependent dehydrogenase, short-chain alcohol dehydrogenase family</fullName>
    </submittedName>
</protein>
<dbReference type="PANTHER" id="PTHR24321">
    <property type="entry name" value="DEHYDROGENASES, SHORT CHAIN"/>
    <property type="match status" value="1"/>
</dbReference>
<dbReference type="Proteomes" id="UP000183407">
    <property type="component" value="Unassembled WGS sequence"/>
</dbReference>
<dbReference type="InterPro" id="IPR020904">
    <property type="entry name" value="Sc_DH/Rdtase_CS"/>
</dbReference>
<dbReference type="FunFam" id="3.40.50.720:FF:000084">
    <property type="entry name" value="Short-chain dehydrogenase reductase"/>
    <property type="match status" value="1"/>
</dbReference>
<name>A0A1H5M067_RHOJO</name>
<dbReference type="RefSeq" id="WP_073361433.1">
    <property type="nucleotide sequence ID" value="NZ_FNTL01000005.1"/>
</dbReference>
<dbReference type="PROSITE" id="PS00061">
    <property type="entry name" value="ADH_SHORT"/>
    <property type="match status" value="1"/>
</dbReference>
<dbReference type="PANTHER" id="PTHR24321:SF8">
    <property type="entry name" value="ESTRADIOL 17-BETA-DEHYDROGENASE 8-RELATED"/>
    <property type="match status" value="1"/>
</dbReference>
<organism evidence="4 5">
    <name type="scientific">Rhodococcus jostii</name>
    <dbReference type="NCBI Taxonomy" id="132919"/>
    <lineage>
        <taxon>Bacteria</taxon>
        <taxon>Bacillati</taxon>
        <taxon>Actinomycetota</taxon>
        <taxon>Actinomycetes</taxon>
        <taxon>Mycobacteriales</taxon>
        <taxon>Nocardiaceae</taxon>
        <taxon>Rhodococcus</taxon>
    </lineage>
</organism>
<evidence type="ECO:0000313" key="4">
    <source>
        <dbReference type="EMBL" id="SEE82644.1"/>
    </source>
</evidence>
<dbReference type="PRINTS" id="PR00081">
    <property type="entry name" value="GDHRDH"/>
</dbReference>
<dbReference type="Pfam" id="PF00106">
    <property type="entry name" value="adh_short"/>
    <property type="match status" value="1"/>
</dbReference>
<dbReference type="PRINTS" id="PR00080">
    <property type="entry name" value="SDRFAMILY"/>
</dbReference>
<proteinExistence type="inferred from homology"/>
<keyword evidence="2" id="KW-0560">Oxidoreductase</keyword>
<dbReference type="CDD" id="cd05233">
    <property type="entry name" value="SDR_c"/>
    <property type="match status" value="1"/>
</dbReference>
<dbReference type="OrthoDB" id="5173603at2"/>
<dbReference type="AlphaFoldDB" id="A0A1H5M067"/>
<evidence type="ECO:0000256" key="1">
    <source>
        <dbReference type="ARBA" id="ARBA00006484"/>
    </source>
</evidence>
<dbReference type="SUPFAM" id="SSF51735">
    <property type="entry name" value="NAD(P)-binding Rossmann-fold domains"/>
    <property type="match status" value="1"/>
</dbReference>
<evidence type="ECO:0000256" key="3">
    <source>
        <dbReference type="RuleBase" id="RU000363"/>
    </source>
</evidence>
<dbReference type="InterPro" id="IPR002347">
    <property type="entry name" value="SDR_fam"/>
</dbReference>
<evidence type="ECO:0000313" key="5">
    <source>
        <dbReference type="Proteomes" id="UP000183407"/>
    </source>
</evidence>
<gene>
    <name evidence="4" type="ORF">SAMN04490220_8554</name>
</gene>
<comment type="similarity">
    <text evidence="1 3">Belongs to the short-chain dehydrogenases/reductases (SDR) family.</text>
</comment>
<evidence type="ECO:0000256" key="2">
    <source>
        <dbReference type="ARBA" id="ARBA00023002"/>
    </source>
</evidence>
<reference evidence="5" key="1">
    <citation type="submission" date="2016-10" db="EMBL/GenBank/DDBJ databases">
        <authorList>
            <person name="Varghese N."/>
        </authorList>
    </citation>
    <scope>NUCLEOTIDE SEQUENCE [LARGE SCALE GENOMIC DNA]</scope>
    <source>
        <strain evidence="5">DSM 44719</strain>
    </source>
</reference>
<dbReference type="GO" id="GO:0016491">
    <property type="term" value="F:oxidoreductase activity"/>
    <property type="evidence" value="ECO:0007669"/>
    <property type="project" value="UniProtKB-KW"/>
</dbReference>
<sequence>MGALDGKVALITGAGRGMGASHAKVLAAKGAAVVMLDGPGPVPTAEYAMSTAESIQAGAAEIRDKGGRALAIEGDVRSQDDLDGAVAKAVSEFGKLDLLVANAGIWGELAPIWEMSEEAWQETININLSGPWRTVKAAAPQMIENGVGSIVLISSVVGIGEGLPGSANYASAKHGVIGLLRTAAMELGPLNIRVNAVCPGFIRTGLHGWQGAVDLMAGHPGGTEADLIQAGHNYGILKGRGPLEPGHVSETVAFLLSDEAWAVTGTIVPVDAGHTILPRINPSPAY</sequence>
<dbReference type="Gene3D" id="3.40.50.720">
    <property type="entry name" value="NAD(P)-binding Rossmann-like Domain"/>
    <property type="match status" value="1"/>
</dbReference>
<accession>A0A1H5M067</accession>
<dbReference type="EMBL" id="FNTL01000005">
    <property type="protein sequence ID" value="SEE82644.1"/>
    <property type="molecule type" value="Genomic_DNA"/>
</dbReference>